<evidence type="ECO:0000256" key="1">
    <source>
        <dbReference type="SAM" id="SignalP"/>
    </source>
</evidence>
<comment type="caution">
    <text evidence="2">The sequence shown here is derived from an EMBL/GenBank/DDBJ whole genome shotgun (WGS) entry which is preliminary data.</text>
</comment>
<dbReference type="AlphaFoldDB" id="A0A395ML92"/>
<feature type="chain" id="PRO_5017330161" evidence="1">
    <location>
        <begin position="17"/>
        <end position="227"/>
    </location>
</feature>
<organism evidence="2 3">
    <name type="scientific">Fusarium flagelliforme</name>
    <dbReference type="NCBI Taxonomy" id="2675880"/>
    <lineage>
        <taxon>Eukaryota</taxon>
        <taxon>Fungi</taxon>
        <taxon>Dikarya</taxon>
        <taxon>Ascomycota</taxon>
        <taxon>Pezizomycotina</taxon>
        <taxon>Sordariomycetes</taxon>
        <taxon>Hypocreomycetidae</taxon>
        <taxon>Hypocreales</taxon>
        <taxon>Nectriaceae</taxon>
        <taxon>Fusarium</taxon>
        <taxon>Fusarium incarnatum-equiseti species complex</taxon>
    </lineage>
</organism>
<dbReference type="OrthoDB" id="5152093at2759"/>
<proteinExistence type="predicted"/>
<feature type="signal peptide" evidence="1">
    <location>
        <begin position="1"/>
        <end position="16"/>
    </location>
</feature>
<name>A0A395ML92_9HYPO</name>
<keyword evidence="3" id="KW-1185">Reference proteome</keyword>
<dbReference type="Proteomes" id="UP000265631">
    <property type="component" value="Unassembled WGS sequence"/>
</dbReference>
<dbReference type="STRING" id="2594813.A0A395ML92"/>
<accession>A0A395ML92</accession>
<evidence type="ECO:0000313" key="2">
    <source>
        <dbReference type="EMBL" id="RFN48694.1"/>
    </source>
</evidence>
<sequence>MNKILFIALSASGALAAVQYSPSFPLLAVRQVVEVPCADQGLKDCGTGCIQEDWTCCPSKAGGCPPTAYCEVGTNAEYGCCPNGSVCNGEGGGSTRAETNTLTLDGGATTTVVQGGANTGETQPPVVEGSSTAVIVPPPVDTAPVPPPVDTAPVPPVDTTPVPPVLPNPGTPVPLPSPETPGVPGAGIPGVPGVPIPTPSTVVVNGGSSNRYSLFGGIVAGVAALAL</sequence>
<gene>
    <name evidence="2" type="ORF">FIE12Z_7013</name>
</gene>
<protein>
    <submittedName>
        <fullName evidence="2">Gpi anchored serine-threonine rich protein</fullName>
    </submittedName>
</protein>
<dbReference type="EMBL" id="PXXK01000198">
    <property type="protein sequence ID" value="RFN48694.1"/>
    <property type="molecule type" value="Genomic_DNA"/>
</dbReference>
<keyword evidence="1" id="KW-0732">Signal</keyword>
<evidence type="ECO:0000313" key="3">
    <source>
        <dbReference type="Proteomes" id="UP000265631"/>
    </source>
</evidence>
<reference evidence="2 3" key="1">
    <citation type="journal article" date="2018" name="PLoS Pathog.">
        <title>Evolution of structural diversity of trichothecenes, a family of toxins produced by plant pathogenic and entomopathogenic fungi.</title>
        <authorList>
            <person name="Proctor R.H."/>
            <person name="McCormick S.P."/>
            <person name="Kim H.S."/>
            <person name="Cardoza R.E."/>
            <person name="Stanley A.M."/>
            <person name="Lindo L."/>
            <person name="Kelly A."/>
            <person name="Brown D.W."/>
            <person name="Lee T."/>
            <person name="Vaughan M.M."/>
            <person name="Alexander N.J."/>
            <person name="Busman M."/>
            <person name="Gutierrez S."/>
        </authorList>
    </citation>
    <scope>NUCLEOTIDE SEQUENCE [LARGE SCALE GENOMIC DNA]</scope>
    <source>
        <strain evidence="2 3">NRRL 13405</strain>
    </source>
</reference>